<dbReference type="InterPro" id="IPR056639">
    <property type="entry name" value="DUF7737"/>
</dbReference>
<dbReference type="Proteomes" id="UP000037178">
    <property type="component" value="Unassembled WGS sequence"/>
</dbReference>
<sequence>MAQPFDGDNRLSMILSKALILAEDDQIKASDIVSQLKRSH</sequence>
<dbReference type="Pfam" id="PF24879">
    <property type="entry name" value="DUF7737"/>
    <property type="match status" value="1"/>
</dbReference>
<name>A0A0J9E6B8_9RHOB</name>
<accession>A0A0J9E6B8</accession>
<proteinExistence type="predicted"/>
<evidence type="ECO:0000313" key="3">
    <source>
        <dbReference type="Proteomes" id="UP000037178"/>
    </source>
</evidence>
<evidence type="ECO:0000313" key="2">
    <source>
        <dbReference type="EMBL" id="KMW58315.1"/>
    </source>
</evidence>
<comment type="caution">
    <text evidence="2">The sequence shown here is derived from an EMBL/GenBank/DDBJ whole genome shotgun (WGS) entry which is preliminary data.</text>
</comment>
<feature type="domain" description="DUF7737" evidence="1">
    <location>
        <begin position="3"/>
        <end position="36"/>
    </location>
</feature>
<reference evidence="2 3" key="1">
    <citation type="submission" date="2015-06" db="EMBL/GenBank/DDBJ databases">
        <title>Draft genome sequence of an Alphaproteobacteria species associated to the Mediterranean sponge Oscarella lobularis.</title>
        <authorList>
            <person name="Jourda C."/>
            <person name="Santini S."/>
            <person name="Claverie J.-M."/>
        </authorList>
    </citation>
    <scope>NUCLEOTIDE SEQUENCE [LARGE SCALE GENOMIC DNA]</scope>
    <source>
        <strain evidence="2">IGS</strain>
    </source>
</reference>
<dbReference type="AlphaFoldDB" id="A0A0J9E6B8"/>
<organism evidence="2 3">
    <name type="scientific">Candidatus Rhodobacter oscarellae</name>
    <dbReference type="NCBI Taxonomy" id="1675527"/>
    <lineage>
        <taxon>Bacteria</taxon>
        <taxon>Pseudomonadati</taxon>
        <taxon>Pseudomonadota</taxon>
        <taxon>Alphaproteobacteria</taxon>
        <taxon>Rhodobacterales</taxon>
        <taxon>Rhodobacter group</taxon>
        <taxon>Rhodobacter</taxon>
    </lineage>
</organism>
<dbReference type="EMBL" id="LFTY01000002">
    <property type="protein sequence ID" value="KMW58315.1"/>
    <property type="molecule type" value="Genomic_DNA"/>
</dbReference>
<dbReference type="PATRIC" id="fig|1675527.3.peg.3437"/>
<gene>
    <name evidence="2" type="ORF">AIOL_003288</name>
</gene>
<keyword evidence="3" id="KW-1185">Reference proteome</keyword>
<evidence type="ECO:0000259" key="1">
    <source>
        <dbReference type="Pfam" id="PF24879"/>
    </source>
</evidence>
<protein>
    <recommendedName>
        <fullName evidence="1">DUF7737 domain-containing protein</fullName>
    </recommendedName>
</protein>